<keyword evidence="4" id="KW-1185">Reference proteome</keyword>
<name>A0A849VD14_9GAMM</name>
<keyword evidence="1" id="KW-0175">Coiled coil</keyword>
<dbReference type="Proteomes" id="UP000586305">
    <property type="component" value="Unassembled WGS sequence"/>
</dbReference>
<evidence type="ECO:0000256" key="1">
    <source>
        <dbReference type="SAM" id="Coils"/>
    </source>
</evidence>
<proteinExistence type="predicted"/>
<evidence type="ECO:0000313" key="4">
    <source>
        <dbReference type="Proteomes" id="UP000586305"/>
    </source>
</evidence>
<comment type="caution">
    <text evidence="3">The sequence shown here is derived from an EMBL/GenBank/DDBJ whole genome shotgun (WGS) entry which is preliminary data.</text>
</comment>
<feature type="signal peptide" evidence="2">
    <location>
        <begin position="1"/>
        <end position="20"/>
    </location>
</feature>
<feature type="coiled-coil region" evidence="1">
    <location>
        <begin position="55"/>
        <end position="89"/>
    </location>
</feature>
<keyword evidence="2" id="KW-0732">Signal</keyword>
<protein>
    <submittedName>
        <fullName evidence="3">Uncharacterized protein</fullName>
    </submittedName>
</protein>
<dbReference type="AlphaFoldDB" id="A0A849VD14"/>
<dbReference type="EMBL" id="JABBPG010000001">
    <property type="protein sequence ID" value="NOU49824.1"/>
    <property type="molecule type" value="Genomic_DNA"/>
</dbReference>
<dbReference type="RefSeq" id="WP_171624875.1">
    <property type="nucleotide sequence ID" value="NZ_JABBPG010000001.1"/>
</dbReference>
<evidence type="ECO:0000256" key="2">
    <source>
        <dbReference type="SAM" id="SignalP"/>
    </source>
</evidence>
<evidence type="ECO:0000313" key="3">
    <source>
        <dbReference type="EMBL" id="NOU49824.1"/>
    </source>
</evidence>
<gene>
    <name evidence="3" type="ORF">HG263_04655</name>
</gene>
<sequence length="252" mass="27740">MKFKKITSSICLLASFSGMAQELVTFKAGDVATAEAFNQNFQLTHSATVENAKQVESVLEKVNVIEQKANGVEQEINRVSEKIAAMSNRTLHLYMDGYGLLGEVLSFGGGINTRAVVKKDDLIFNINGDYISVASVQYTDDKCTKPVVHLRSSLLRGLGTVLAGYDKDGALYTLSEHSTKVEGQNVYEYANYSNGPLEPSQLTCQQTYHGENYTGFTVNKIDTPDFISVSNVDNFMPPTIQLTNSAYLKYVE</sequence>
<organism evidence="3 4">
    <name type="scientific">Pseudoalteromonas caenipelagi</name>
    <dbReference type="NCBI Taxonomy" id="2726988"/>
    <lineage>
        <taxon>Bacteria</taxon>
        <taxon>Pseudomonadati</taxon>
        <taxon>Pseudomonadota</taxon>
        <taxon>Gammaproteobacteria</taxon>
        <taxon>Alteromonadales</taxon>
        <taxon>Pseudoalteromonadaceae</taxon>
        <taxon>Pseudoalteromonas</taxon>
    </lineage>
</organism>
<feature type="chain" id="PRO_5032272852" evidence="2">
    <location>
        <begin position="21"/>
        <end position="252"/>
    </location>
</feature>
<accession>A0A849VD14</accession>
<reference evidence="3 4" key="1">
    <citation type="submission" date="2020-04" db="EMBL/GenBank/DDBJ databases">
        <title>Pseudoalteromonas caenipelagi sp. nov., isolated from a tidal flat.</title>
        <authorList>
            <person name="Park S."/>
            <person name="Yoon J.-H."/>
        </authorList>
    </citation>
    <scope>NUCLEOTIDE SEQUENCE [LARGE SCALE GENOMIC DNA]</scope>
    <source>
        <strain evidence="3 4">JBTF-M23</strain>
    </source>
</reference>